<dbReference type="PRINTS" id="PR00866">
    <property type="entry name" value="RNADNAPOLMS"/>
</dbReference>
<feature type="domain" description="Reverse transcriptase" evidence="10">
    <location>
        <begin position="90"/>
        <end position="318"/>
    </location>
</feature>
<organism evidence="11 12">
    <name type="scientific">Hallella multisaccharivorax DSM 17128</name>
    <dbReference type="NCBI Taxonomy" id="688246"/>
    <lineage>
        <taxon>Bacteria</taxon>
        <taxon>Pseudomonadati</taxon>
        <taxon>Bacteroidota</taxon>
        <taxon>Bacteroidia</taxon>
        <taxon>Bacteroidales</taxon>
        <taxon>Prevotellaceae</taxon>
        <taxon>Hallella</taxon>
    </lineage>
</organism>
<comment type="similarity">
    <text evidence="8">Belongs to the bacterial reverse transcriptase family.</text>
</comment>
<dbReference type="InterPro" id="IPR013597">
    <property type="entry name" value="Mat_intron_G2"/>
</dbReference>
<dbReference type="CDD" id="cd01651">
    <property type="entry name" value="RT_G2_intron"/>
    <property type="match status" value="1"/>
</dbReference>
<dbReference type="GO" id="GO:0046872">
    <property type="term" value="F:metal ion binding"/>
    <property type="evidence" value="ECO:0007669"/>
    <property type="project" value="UniProtKB-KW"/>
</dbReference>
<dbReference type="PROSITE" id="PS50878">
    <property type="entry name" value="RT_POL"/>
    <property type="match status" value="1"/>
</dbReference>
<dbReference type="SUPFAM" id="SSF56672">
    <property type="entry name" value="DNA/RNA polymerases"/>
    <property type="match status" value="1"/>
</dbReference>
<protein>
    <recommendedName>
        <fullName evidence="1">RNA-directed DNA polymerase</fullName>
        <ecNumber evidence="1">2.7.7.49</ecNumber>
    </recommendedName>
</protein>
<evidence type="ECO:0000313" key="11">
    <source>
        <dbReference type="EMBL" id="EGN57490.1"/>
    </source>
</evidence>
<keyword evidence="2" id="KW-0808">Transferase</keyword>
<gene>
    <name evidence="11" type="ORF">Premu_2098</name>
</gene>
<keyword evidence="3" id="KW-0548">Nucleotidyltransferase</keyword>
<dbReference type="Proteomes" id="UP000002772">
    <property type="component" value="Unassembled WGS sequence"/>
</dbReference>
<dbReference type="GO" id="GO:0051607">
    <property type="term" value="P:defense response to virus"/>
    <property type="evidence" value="ECO:0007669"/>
    <property type="project" value="UniProtKB-KW"/>
</dbReference>
<evidence type="ECO:0000256" key="5">
    <source>
        <dbReference type="ARBA" id="ARBA00022842"/>
    </source>
</evidence>
<evidence type="ECO:0000256" key="8">
    <source>
        <dbReference type="ARBA" id="ARBA00034120"/>
    </source>
</evidence>
<dbReference type="STRING" id="688246.Premu_2098"/>
<dbReference type="Pfam" id="PF00078">
    <property type="entry name" value="RVT_1"/>
    <property type="match status" value="1"/>
</dbReference>
<evidence type="ECO:0000256" key="4">
    <source>
        <dbReference type="ARBA" id="ARBA00022723"/>
    </source>
</evidence>
<dbReference type="HOGENOM" id="CLU_013584_2_1_10"/>
<proteinExistence type="inferred from homology"/>
<dbReference type="InterPro" id="IPR043502">
    <property type="entry name" value="DNA/RNA_pol_sf"/>
</dbReference>
<evidence type="ECO:0000256" key="1">
    <source>
        <dbReference type="ARBA" id="ARBA00012493"/>
    </source>
</evidence>
<dbReference type="InterPro" id="IPR000477">
    <property type="entry name" value="RT_dom"/>
</dbReference>
<keyword evidence="6 11" id="KW-0695">RNA-directed DNA polymerase</keyword>
<dbReference type="EMBL" id="GL945017">
    <property type="protein sequence ID" value="EGN57490.1"/>
    <property type="molecule type" value="Genomic_DNA"/>
</dbReference>
<name>F8N7N0_9BACT</name>
<keyword evidence="4" id="KW-0479">Metal-binding</keyword>
<evidence type="ECO:0000256" key="3">
    <source>
        <dbReference type="ARBA" id="ARBA00022695"/>
    </source>
</evidence>
<dbReference type="PANTHER" id="PTHR34047:SF8">
    <property type="entry name" value="PROTEIN YKFC"/>
    <property type="match status" value="1"/>
</dbReference>
<keyword evidence="12" id="KW-1185">Reference proteome</keyword>
<evidence type="ECO:0000256" key="2">
    <source>
        <dbReference type="ARBA" id="ARBA00022679"/>
    </source>
</evidence>
<comment type="catalytic activity">
    <reaction evidence="9">
        <text>DNA(n) + a 2'-deoxyribonucleoside 5'-triphosphate = DNA(n+1) + diphosphate</text>
        <dbReference type="Rhea" id="RHEA:22508"/>
        <dbReference type="Rhea" id="RHEA-COMP:17339"/>
        <dbReference type="Rhea" id="RHEA-COMP:17340"/>
        <dbReference type="ChEBI" id="CHEBI:33019"/>
        <dbReference type="ChEBI" id="CHEBI:61560"/>
        <dbReference type="ChEBI" id="CHEBI:173112"/>
        <dbReference type="EC" id="2.7.7.49"/>
    </reaction>
</comment>
<evidence type="ECO:0000256" key="7">
    <source>
        <dbReference type="ARBA" id="ARBA00023118"/>
    </source>
</evidence>
<dbReference type="InterPro" id="IPR000123">
    <property type="entry name" value="Reverse_transcriptase_msDNA"/>
</dbReference>
<keyword evidence="7" id="KW-0051">Antiviral defense</keyword>
<dbReference type="eggNOG" id="COG3344">
    <property type="taxonomic scope" value="Bacteria"/>
</dbReference>
<evidence type="ECO:0000313" key="12">
    <source>
        <dbReference type="Proteomes" id="UP000002772"/>
    </source>
</evidence>
<dbReference type="NCBIfam" id="TIGR04416">
    <property type="entry name" value="group_II_RT_mat"/>
    <property type="match status" value="1"/>
</dbReference>
<dbReference type="PANTHER" id="PTHR34047">
    <property type="entry name" value="NUCLEAR INTRON MATURASE 1, MITOCHONDRIAL-RELATED"/>
    <property type="match status" value="1"/>
</dbReference>
<evidence type="ECO:0000256" key="6">
    <source>
        <dbReference type="ARBA" id="ARBA00022918"/>
    </source>
</evidence>
<dbReference type="InterPro" id="IPR051083">
    <property type="entry name" value="GrpII_Intron_Splice-Mob/Def"/>
</dbReference>
<dbReference type="InterPro" id="IPR030931">
    <property type="entry name" value="Group_II_RT_mat"/>
</dbReference>
<dbReference type="EC" id="2.7.7.49" evidence="1"/>
<evidence type="ECO:0000256" key="9">
    <source>
        <dbReference type="ARBA" id="ARBA00048173"/>
    </source>
</evidence>
<dbReference type="Pfam" id="PF08388">
    <property type="entry name" value="GIIM"/>
    <property type="match status" value="1"/>
</dbReference>
<dbReference type="GO" id="GO:0003723">
    <property type="term" value="F:RNA binding"/>
    <property type="evidence" value="ECO:0007669"/>
    <property type="project" value="InterPro"/>
</dbReference>
<dbReference type="GO" id="GO:0003964">
    <property type="term" value="F:RNA-directed DNA polymerase activity"/>
    <property type="evidence" value="ECO:0007669"/>
    <property type="project" value="UniProtKB-KW"/>
</dbReference>
<accession>F8N7N0</accession>
<sequence length="478" mass="55003">MQKTPAQANDFPRVARTESESCYEGVQTYIWMTEDNVVEVPFDKEHLLEVILSPSNLNAAYKSVVRNKGCGGVDRMSCEQLLPWLRANKDTLISSLLDGSYRPNPVRRVEIPKDNGKKRLLGIPTVVDRLVQQAINQVLTPIYEKQFSGSSFGFRPNRGCHDALKSAKSIITGGYKYVVDLDLERFFDTVSHNKLIEVLSRTIKDGRVVSLIHKYLRSGVMVNGLFVESKEGTPQGGPLSPLLSNVMLNELDKELERRGLPFVRYADDSMIFCRSKRAAERVRESITKFIEGKLHLKVNKEKTVVSYVRGVKYLGYSFYIHKGKCELSVHPKTKAKMLRKLKELTKRSNGMGYKRRKEALRLYIVGWVNYYHLANMKQLTVRTDEWLRRRIRMCIWKSWKKTRTKMRNLVKCGIDQYKAYQWGNTRLGYWRVAGSPILSRAISNQNLKRAGYTCLSDEYAKWIPKRGTAVCRTARPVV</sequence>
<reference evidence="12" key="1">
    <citation type="journal article" date="2011" name="Stand. Genomic Sci.">
        <title>Non-contiguous finished genome sequence of the opportunistic oral pathogen Prevotella multisaccharivorax type strain (PPPA20).</title>
        <authorList>
            <person name="Pati A."/>
            <person name="Gronow S."/>
            <person name="Lu M."/>
            <person name="Lapidus A."/>
            <person name="Nolan M."/>
            <person name="Lucas S."/>
            <person name="Hammon N."/>
            <person name="Deshpande S."/>
            <person name="Cheng J.F."/>
            <person name="Tapia R."/>
            <person name="Han C."/>
            <person name="Goodwin L."/>
            <person name="Pitluck S."/>
            <person name="Liolios K."/>
            <person name="Pagani I."/>
            <person name="Mavromatis K."/>
            <person name="Mikhailova N."/>
            <person name="Huntemann M."/>
            <person name="Chen A."/>
            <person name="Palaniappan K."/>
            <person name="Land M."/>
            <person name="Hauser L."/>
            <person name="Detter J.C."/>
            <person name="Brambilla E.M."/>
            <person name="Rohde M."/>
            <person name="Goker M."/>
            <person name="Woyke T."/>
            <person name="Bristow J."/>
            <person name="Eisen J.A."/>
            <person name="Markowitz V."/>
            <person name="Hugenholtz P."/>
            <person name="Kyrpides N.C."/>
            <person name="Klenk H.P."/>
            <person name="Ivanova N."/>
        </authorList>
    </citation>
    <scope>NUCLEOTIDE SEQUENCE [LARGE SCALE GENOMIC DNA]</scope>
    <source>
        <strain evidence="12">DSM 17128</strain>
    </source>
</reference>
<evidence type="ECO:0000259" key="10">
    <source>
        <dbReference type="PROSITE" id="PS50878"/>
    </source>
</evidence>
<keyword evidence="5" id="KW-0460">Magnesium</keyword>
<dbReference type="AlphaFoldDB" id="F8N7N0"/>